<dbReference type="AlphaFoldDB" id="A0A7W7QG73"/>
<feature type="region of interest" description="Disordered" evidence="1">
    <location>
        <begin position="207"/>
        <end position="233"/>
    </location>
</feature>
<proteinExistence type="predicted"/>
<dbReference type="Proteomes" id="UP000552644">
    <property type="component" value="Unassembled WGS sequence"/>
</dbReference>
<dbReference type="InterPro" id="IPR029058">
    <property type="entry name" value="AB_hydrolase_fold"/>
</dbReference>
<accession>A0A7W7QG73</accession>
<keyword evidence="3" id="KW-1185">Reference proteome</keyword>
<dbReference type="RefSeq" id="WP_184711821.1">
    <property type="nucleotide sequence ID" value="NZ_JACHJP010000001.1"/>
</dbReference>
<name>A0A7W7QG73_9ACTN</name>
<dbReference type="SUPFAM" id="SSF53474">
    <property type="entry name" value="alpha/beta-Hydrolases"/>
    <property type="match status" value="1"/>
</dbReference>
<comment type="caution">
    <text evidence="2">The sequence shown here is derived from an EMBL/GenBank/DDBJ whole genome shotgun (WGS) entry which is preliminary data.</text>
</comment>
<protein>
    <submittedName>
        <fullName evidence="2">Pimeloyl-ACP methyl ester carboxylesterase</fullName>
    </submittedName>
</protein>
<evidence type="ECO:0000313" key="2">
    <source>
        <dbReference type="EMBL" id="MBB4912985.1"/>
    </source>
</evidence>
<reference evidence="2 3" key="1">
    <citation type="submission" date="2020-08" db="EMBL/GenBank/DDBJ databases">
        <title>Genomic Encyclopedia of Type Strains, Phase III (KMG-III): the genomes of soil and plant-associated and newly described type strains.</title>
        <authorList>
            <person name="Whitman W."/>
        </authorList>
    </citation>
    <scope>NUCLEOTIDE SEQUENCE [LARGE SCALE GENOMIC DNA]</scope>
    <source>
        <strain evidence="2 3">CECT 8840</strain>
    </source>
</reference>
<dbReference type="Gene3D" id="3.40.50.1820">
    <property type="entry name" value="alpha/beta hydrolase"/>
    <property type="match status" value="1"/>
</dbReference>
<dbReference type="EMBL" id="JACHJP010000001">
    <property type="protein sequence ID" value="MBB4912985.1"/>
    <property type="molecule type" value="Genomic_DNA"/>
</dbReference>
<sequence>MTRSAELLVQPGGATGAEVRGIALLLHGGTVNGHGRPSRLAALGLNAPAKRLAELGRGAGVAVVRLRYRFRGWNGAEASTLVDTEWALETLRRDHGDVPVVLVGNSLGGRAAFRAAGHPNVVAVAGVAPWLPPGEPVEQLAGRRVLIVHGDRDRSDASAADSLAYAERARPVTNVRRLEVANAGHFLLTRADDVWAITTNFTLATLTNRDPSLPTEDPSTPLRTPLPIGYGTR</sequence>
<evidence type="ECO:0000313" key="3">
    <source>
        <dbReference type="Proteomes" id="UP000552644"/>
    </source>
</evidence>
<gene>
    <name evidence="2" type="ORF">FHS44_000057</name>
</gene>
<evidence type="ECO:0000256" key="1">
    <source>
        <dbReference type="SAM" id="MobiDB-lite"/>
    </source>
</evidence>
<organism evidence="2 3">
    <name type="scientific">Streptosporangium saharense</name>
    <dbReference type="NCBI Taxonomy" id="1706840"/>
    <lineage>
        <taxon>Bacteria</taxon>
        <taxon>Bacillati</taxon>
        <taxon>Actinomycetota</taxon>
        <taxon>Actinomycetes</taxon>
        <taxon>Streptosporangiales</taxon>
        <taxon>Streptosporangiaceae</taxon>
        <taxon>Streptosporangium</taxon>
    </lineage>
</organism>